<dbReference type="PANTHER" id="PTHR33270">
    <property type="entry name" value="BNAC05G50380D PROTEIN"/>
    <property type="match status" value="1"/>
</dbReference>
<protein>
    <recommendedName>
        <fullName evidence="2">DUF7054 domain-containing protein</fullName>
    </recommendedName>
</protein>
<evidence type="ECO:0000259" key="2">
    <source>
        <dbReference type="Pfam" id="PF23156"/>
    </source>
</evidence>
<name>A0A9E7IF99_9LILI</name>
<feature type="compositionally biased region" description="Polar residues" evidence="1">
    <location>
        <begin position="7"/>
        <end position="25"/>
    </location>
</feature>
<proteinExistence type="predicted"/>
<accession>A0A9E7IF99</accession>
<dbReference type="AlphaFoldDB" id="A0A9E7IF99"/>
<feature type="compositionally biased region" description="Basic and acidic residues" evidence="1">
    <location>
        <begin position="26"/>
        <end position="40"/>
    </location>
</feature>
<dbReference type="PANTHER" id="PTHR33270:SF24">
    <property type="entry name" value="EXPRESSED PROTEIN"/>
    <property type="match status" value="1"/>
</dbReference>
<organism evidence="3 4">
    <name type="scientific">Musa troglodytarum</name>
    <name type="common">fe'i banana</name>
    <dbReference type="NCBI Taxonomy" id="320322"/>
    <lineage>
        <taxon>Eukaryota</taxon>
        <taxon>Viridiplantae</taxon>
        <taxon>Streptophyta</taxon>
        <taxon>Embryophyta</taxon>
        <taxon>Tracheophyta</taxon>
        <taxon>Spermatophyta</taxon>
        <taxon>Magnoliopsida</taxon>
        <taxon>Liliopsida</taxon>
        <taxon>Zingiberales</taxon>
        <taxon>Musaceae</taxon>
        <taxon>Musa</taxon>
    </lineage>
</organism>
<sequence length="248" mass="26863">MAPNPSPSTSTAAMCSSSQPRNLRSGQEERIVGVRKHPPERSASFHGRTAAAFPQQQRQIRRPKTQPNLLPRGARSGGAAAAAGTSPDGVERKVPTKVLVNVTVQRSLGPVQVMASTDWSVGDLVAAALRLYVKEGRRPPLPTAEPSAFGFHYSQFSLESLDPKEKLVDLGSRNFFLCLNPQTEAAASASSSSSGSCSKQAEKASKIGISWWAQSFRNLIVSHVETRDPQINHAGRRHPWRGRDVAMF</sequence>
<dbReference type="OrthoDB" id="651546at2759"/>
<dbReference type="EMBL" id="CP097511">
    <property type="protein sequence ID" value="URE47274.1"/>
    <property type="molecule type" value="Genomic_DNA"/>
</dbReference>
<feature type="domain" description="DUF7054" evidence="2">
    <location>
        <begin position="95"/>
        <end position="178"/>
    </location>
</feature>
<dbReference type="Pfam" id="PF23156">
    <property type="entry name" value="DUF7054"/>
    <property type="match status" value="1"/>
</dbReference>
<evidence type="ECO:0000256" key="1">
    <source>
        <dbReference type="SAM" id="MobiDB-lite"/>
    </source>
</evidence>
<dbReference type="InterPro" id="IPR040358">
    <property type="entry name" value="At4g22758-like"/>
</dbReference>
<feature type="compositionally biased region" description="Low complexity" evidence="1">
    <location>
        <begin position="72"/>
        <end position="84"/>
    </location>
</feature>
<reference evidence="3" key="1">
    <citation type="submission" date="2022-05" db="EMBL/GenBank/DDBJ databases">
        <title>The Musa troglodytarum L. genome provides insights into the mechanism of non-climacteric behaviour and enrichment of carotenoids.</title>
        <authorList>
            <person name="Wang J."/>
        </authorList>
    </citation>
    <scope>NUCLEOTIDE SEQUENCE</scope>
    <source>
        <tissue evidence="3">Leaf</tissue>
    </source>
</reference>
<evidence type="ECO:0000313" key="3">
    <source>
        <dbReference type="EMBL" id="URE47274.1"/>
    </source>
</evidence>
<dbReference type="Proteomes" id="UP001055439">
    <property type="component" value="Chromosome 9"/>
</dbReference>
<keyword evidence="4" id="KW-1185">Reference proteome</keyword>
<feature type="region of interest" description="Disordered" evidence="1">
    <location>
        <begin position="1"/>
        <end position="90"/>
    </location>
</feature>
<evidence type="ECO:0000313" key="4">
    <source>
        <dbReference type="Proteomes" id="UP001055439"/>
    </source>
</evidence>
<gene>
    <name evidence="3" type="ORF">MUK42_14646</name>
</gene>
<dbReference type="InterPro" id="IPR055482">
    <property type="entry name" value="DUF7054"/>
</dbReference>